<dbReference type="InterPro" id="IPR003825">
    <property type="entry name" value="Colicin-V_CvpA"/>
</dbReference>
<accession>A0A179D6Q5</accession>
<dbReference type="GO" id="GO:0009403">
    <property type="term" value="P:toxin biosynthetic process"/>
    <property type="evidence" value="ECO:0007669"/>
    <property type="project" value="InterPro"/>
</dbReference>
<feature type="transmembrane region" description="Helical" evidence="5">
    <location>
        <begin position="12"/>
        <end position="28"/>
    </location>
</feature>
<sequence length="186" mass="21681">MGHVLDGRGMKVPWFDLIALAVIAWFVIRTAWIGFFRGLSSLIGLLMGFVFAGRLVPHIEKILAPWFKDYSWFSAVSWLLAFILIFLSVFILAEILTRLFEAAQLSFVNRFLGALLGFVKACVLLSVFLFFLVTFYPQTKEIVSRSRVTPFIFKTTRMLMEIIPSEWKHKFNYQWRHYFGPIKKEV</sequence>
<gene>
    <name evidence="6" type="ORF">TDIS_0692</name>
</gene>
<comment type="caution">
    <text evidence="6">The sequence shown here is derived from an EMBL/GenBank/DDBJ whole genome shotgun (WGS) entry which is preliminary data.</text>
</comment>
<dbReference type="Pfam" id="PF02674">
    <property type="entry name" value="Colicin_V"/>
    <property type="match status" value="1"/>
</dbReference>
<evidence type="ECO:0000256" key="4">
    <source>
        <dbReference type="ARBA" id="ARBA00023136"/>
    </source>
</evidence>
<organism evidence="6 7">
    <name type="scientific">Thermosulfurimonas dismutans</name>
    <dbReference type="NCBI Taxonomy" id="999894"/>
    <lineage>
        <taxon>Bacteria</taxon>
        <taxon>Pseudomonadati</taxon>
        <taxon>Thermodesulfobacteriota</taxon>
        <taxon>Thermodesulfobacteria</taxon>
        <taxon>Thermodesulfobacteriales</taxon>
        <taxon>Thermodesulfobacteriaceae</taxon>
        <taxon>Thermosulfurimonas</taxon>
    </lineage>
</organism>
<keyword evidence="7" id="KW-1185">Reference proteome</keyword>
<dbReference type="EMBL" id="LWLG01000002">
    <property type="protein sequence ID" value="OAQ21471.1"/>
    <property type="molecule type" value="Genomic_DNA"/>
</dbReference>
<dbReference type="AlphaFoldDB" id="A0A179D6Q5"/>
<evidence type="ECO:0000256" key="5">
    <source>
        <dbReference type="SAM" id="Phobius"/>
    </source>
</evidence>
<dbReference type="PANTHER" id="PTHR37306">
    <property type="entry name" value="COLICIN V PRODUCTION PROTEIN"/>
    <property type="match status" value="1"/>
</dbReference>
<evidence type="ECO:0008006" key="8">
    <source>
        <dbReference type="Google" id="ProtNLM"/>
    </source>
</evidence>
<comment type="subcellular location">
    <subcellularLocation>
        <location evidence="1">Membrane</location>
        <topology evidence="1">Multi-pass membrane protein</topology>
    </subcellularLocation>
</comment>
<dbReference type="STRING" id="999894.TDIS_0692"/>
<evidence type="ECO:0000256" key="1">
    <source>
        <dbReference type="ARBA" id="ARBA00004141"/>
    </source>
</evidence>
<evidence type="ECO:0000256" key="2">
    <source>
        <dbReference type="ARBA" id="ARBA00022692"/>
    </source>
</evidence>
<proteinExistence type="predicted"/>
<keyword evidence="3 5" id="KW-1133">Transmembrane helix</keyword>
<evidence type="ECO:0000313" key="6">
    <source>
        <dbReference type="EMBL" id="OAQ21471.1"/>
    </source>
</evidence>
<evidence type="ECO:0000313" key="7">
    <source>
        <dbReference type="Proteomes" id="UP000078390"/>
    </source>
</evidence>
<feature type="transmembrane region" description="Helical" evidence="5">
    <location>
        <begin position="35"/>
        <end position="56"/>
    </location>
</feature>
<dbReference type="Proteomes" id="UP000078390">
    <property type="component" value="Unassembled WGS sequence"/>
</dbReference>
<evidence type="ECO:0000256" key="3">
    <source>
        <dbReference type="ARBA" id="ARBA00022989"/>
    </source>
</evidence>
<reference evidence="6 7" key="1">
    <citation type="submission" date="2016-04" db="EMBL/GenBank/DDBJ databases">
        <title>Genome analysis of Thermosulfurimonas dismutans, the first thermophilic sulfur-disproportionating bacterium of the phylum Thermodesulfobacteria.</title>
        <authorList>
            <person name="Mardanov A.V."/>
            <person name="Beletsky A.V."/>
            <person name="Kadnikov V.V."/>
            <person name="Slobodkin A.I."/>
            <person name="Ravin N.V."/>
        </authorList>
    </citation>
    <scope>NUCLEOTIDE SEQUENCE [LARGE SCALE GENOMIC DNA]</scope>
    <source>
        <strain evidence="6 7">S95</strain>
    </source>
</reference>
<dbReference type="OrthoDB" id="5419037at2"/>
<dbReference type="GO" id="GO:0016020">
    <property type="term" value="C:membrane"/>
    <property type="evidence" value="ECO:0007669"/>
    <property type="project" value="UniProtKB-SubCell"/>
</dbReference>
<keyword evidence="4 5" id="KW-0472">Membrane</keyword>
<protein>
    <recommendedName>
        <fullName evidence="8">Colicin V production protein</fullName>
    </recommendedName>
</protein>
<feature type="transmembrane region" description="Helical" evidence="5">
    <location>
        <begin position="112"/>
        <end position="136"/>
    </location>
</feature>
<dbReference type="PANTHER" id="PTHR37306:SF1">
    <property type="entry name" value="COLICIN V PRODUCTION PROTEIN"/>
    <property type="match status" value="1"/>
</dbReference>
<name>A0A179D6Q5_9BACT</name>
<feature type="transmembrane region" description="Helical" evidence="5">
    <location>
        <begin position="76"/>
        <end position="100"/>
    </location>
</feature>
<keyword evidence="2 5" id="KW-0812">Transmembrane</keyword>
<dbReference type="RefSeq" id="WP_153303741.1">
    <property type="nucleotide sequence ID" value="NZ_LWLG01000002.1"/>
</dbReference>